<feature type="transmembrane region" description="Helical" evidence="6">
    <location>
        <begin position="345"/>
        <end position="367"/>
    </location>
</feature>
<evidence type="ECO:0000256" key="1">
    <source>
        <dbReference type="ARBA" id="ARBA00004141"/>
    </source>
</evidence>
<organism evidence="7 8">
    <name type="scientific">Hydrogenimonas cancrithermarum</name>
    <dbReference type="NCBI Taxonomy" id="2993563"/>
    <lineage>
        <taxon>Bacteria</taxon>
        <taxon>Pseudomonadati</taxon>
        <taxon>Campylobacterota</taxon>
        <taxon>Epsilonproteobacteria</taxon>
        <taxon>Campylobacterales</taxon>
        <taxon>Hydrogenimonadaceae</taxon>
        <taxon>Hydrogenimonas</taxon>
    </lineage>
</organism>
<evidence type="ECO:0000256" key="2">
    <source>
        <dbReference type="ARBA" id="ARBA00022448"/>
    </source>
</evidence>
<feature type="transmembrane region" description="Helical" evidence="6">
    <location>
        <begin position="7"/>
        <end position="26"/>
    </location>
</feature>
<dbReference type="Proteomes" id="UP001321445">
    <property type="component" value="Chromosome"/>
</dbReference>
<keyword evidence="8" id="KW-1185">Reference proteome</keyword>
<feature type="transmembrane region" description="Helical" evidence="6">
    <location>
        <begin position="140"/>
        <end position="158"/>
    </location>
</feature>
<keyword evidence="5 6" id="KW-0472">Membrane</keyword>
<dbReference type="Pfam" id="PF00375">
    <property type="entry name" value="SDF"/>
    <property type="match status" value="1"/>
</dbReference>
<dbReference type="PRINTS" id="PR00173">
    <property type="entry name" value="EDTRNSPORT"/>
</dbReference>
<feature type="transmembrane region" description="Helical" evidence="6">
    <location>
        <begin position="38"/>
        <end position="64"/>
    </location>
</feature>
<protein>
    <submittedName>
        <fullName evidence="7">Sodium:dicarboxylate symporter</fullName>
    </submittedName>
</protein>
<evidence type="ECO:0000256" key="3">
    <source>
        <dbReference type="ARBA" id="ARBA00022692"/>
    </source>
</evidence>
<dbReference type="Gene3D" id="1.10.3860.10">
    <property type="entry name" value="Sodium:dicarboxylate symporter"/>
    <property type="match status" value="1"/>
</dbReference>
<dbReference type="EMBL" id="AP027370">
    <property type="protein sequence ID" value="BDY12677.1"/>
    <property type="molecule type" value="Genomic_DNA"/>
</dbReference>
<dbReference type="InterPro" id="IPR001991">
    <property type="entry name" value="Na-dicarboxylate_symporter"/>
</dbReference>
<evidence type="ECO:0000256" key="6">
    <source>
        <dbReference type="SAM" id="Phobius"/>
    </source>
</evidence>
<name>A0ABN6WX97_9BACT</name>
<keyword evidence="4 6" id="KW-1133">Transmembrane helix</keyword>
<dbReference type="RefSeq" id="WP_286337861.1">
    <property type="nucleotide sequence ID" value="NZ_AP027370.1"/>
</dbReference>
<sequence>MKRYLSTETLTIAAIFLGIAAGVWMPETMLSLKWVGDLFLMLLKMLIVPLVFASVFVAIVSLGSGEALKNLGLKAFGYYFLTTALAVSTGLLVVNMIEPGSTHQMAAAAAVSKPAEHTFASLLLSFVPSNIFASLSEGKIVQVLLFVIFFAVAALHLETARRETLQDFFESVNDAMGKIAEWVIALTPIGVFSLIGYVIAKEGLATLWELKSYVLAVLVALFIHALVVLPAVAAFIGRFNPFDYFKRVREAVLVAFSTASSSATLPVSIEVASVHGGVKKESAGFILPLGATVNMDGTALYEAIAVMFIANSYGVELGFSQQIVIFLTATFASIGAAGIPGAGLVMMTMILSAVGLPLEAIGLIAAVDRILDMFRTAINVWGDLLAAKVLNRFI</sequence>
<evidence type="ECO:0000313" key="8">
    <source>
        <dbReference type="Proteomes" id="UP001321445"/>
    </source>
</evidence>
<feature type="transmembrane region" description="Helical" evidence="6">
    <location>
        <begin position="322"/>
        <end position="339"/>
    </location>
</feature>
<evidence type="ECO:0000256" key="5">
    <source>
        <dbReference type="ARBA" id="ARBA00023136"/>
    </source>
</evidence>
<dbReference type="SUPFAM" id="SSF118215">
    <property type="entry name" value="Proton glutamate symport protein"/>
    <property type="match status" value="1"/>
</dbReference>
<feature type="transmembrane region" description="Helical" evidence="6">
    <location>
        <begin position="212"/>
        <end position="239"/>
    </location>
</feature>
<evidence type="ECO:0000313" key="7">
    <source>
        <dbReference type="EMBL" id="BDY12677.1"/>
    </source>
</evidence>
<feature type="transmembrane region" description="Helical" evidence="6">
    <location>
        <begin position="76"/>
        <end position="97"/>
    </location>
</feature>
<keyword evidence="2" id="KW-0813">Transport</keyword>
<reference evidence="7 8" key="1">
    <citation type="submission" date="2023-03" db="EMBL/GenBank/DDBJ databases">
        <title>Description of Hydrogenimonas sp. ISO32.</title>
        <authorList>
            <person name="Mino S."/>
            <person name="Fukazawa S."/>
            <person name="Sawabe T."/>
        </authorList>
    </citation>
    <scope>NUCLEOTIDE SEQUENCE [LARGE SCALE GENOMIC DNA]</scope>
    <source>
        <strain evidence="7 8">ISO32</strain>
    </source>
</reference>
<evidence type="ECO:0000256" key="4">
    <source>
        <dbReference type="ARBA" id="ARBA00022989"/>
    </source>
</evidence>
<dbReference type="PANTHER" id="PTHR11958:SF63">
    <property type="entry name" value="AMINO ACID TRANSPORTER"/>
    <property type="match status" value="1"/>
</dbReference>
<accession>A0ABN6WX97</accession>
<gene>
    <name evidence="7" type="primary">gltP</name>
    <name evidence="7" type="ORF">HCR_09890</name>
</gene>
<dbReference type="InterPro" id="IPR050746">
    <property type="entry name" value="DAACS"/>
</dbReference>
<comment type="subcellular location">
    <subcellularLocation>
        <location evidence="1">Membrane</location>
        <topology evidence="1">Multi-pass membrane protein</topology>
    </subcellularLocation>
</comment>
<proteinExistence type="predicted"/>
<dbReference type="InterPro" id="IPR036458">
    <property type="entry name" value="Na:dicarbo_symporter_sf"/>
</dbReference>
<keyword evidence="3 6" id="KW-0812">Transmembrane</keyword>
<feature type="transmembrane region" description="Helical" evidence="6">
    <location>
        <begin position="179"/>
        <end position="200"/>
    </location>
</feature>
<dbReference type="PANTHER" id="PTHR11958">
    <property type="entry name" value="SODIUM/DICARBOXYLATE SYMPORTER-RELATED"/>
    <property type="match status" value="1"/>
</dbReference>